<proteinExistence type="predicted"/>
<evidence type="ECO:0000313" key="2">
    <source>
        <dbReference type="Proteomes" id="UP000887578"/>
    </source>
</evidence>
<accession>A0A914QE28</accession>
<evidence type="ECO:0000256" key="1">
    <source>
        <dbReference type="SAM" id="MobiDB-lite"/>
    </source>
</evidence>
<dbReference type="WBParaSite" id="PDA_v2.g30030.t1">
    <property type="protein sequence ID" value="PDA_v2.g30030.t1"/>
    <property type="gene ID" value="PDA_v2.g30030"/>
</dbReference>
<keyword evidence="2" id="KW-1185">Reference proteome</keyword>
<feature type="compositionally biased region" description="Polar residues" evidence="1">
    <location>
        <begin position="108"/>
        <end position="150"/>
    </location>
</feature>
<dbReference type="AlphaFoldDB" id="A0A914QE28"/>
<sequence length="169" mass="19979">MFERLRQLFSRRKNKKSFTKKKYPSSPPPSFYRKSFEFPPDPDQSFRTPKMAKICIEDSAHLFNQFELSRIPTFQMRSSGWKSSKPYSQNATRFRFHGSYNRFRTSRCSNQGFRSSRCSSQDGTTPKRSTKNPPTYNFQSAPRSCHSASTPRRVRHHPKRIDQNFDFSN</sequence>
<dbReference type="Proteomes" id="UP000887578">
    <property type="component" value="Unplaced"/>
</dbReference>
<feature type="region of interest" description="Disordered" evidence="1">
    <location>
        <begin position="1"/>
        <end position="43"/>
    </location>
</feature>
<feature type="compositionally biased region" description="Basic residues" evidence="1">
    <location>
        <begin position="9"/>
        <end position="23"/>
    </location>
</feature>
<name>A0A914QE28_9BILA</name>
<evidence type="ECO:0000313" key="3">
    <source>
        <dbReference type="WBParaSite" id="PDA_v2.g30030.t1"/>
    </source>
</evidence>
<feature type="region of interest" description="Disordered" evidence="1">
    <location>
        <begin position="108"/>
        <end position="169"/>
    </location>
</feature>
<organism evidence="2 3">
    <name type="scientific">Panagrolaimus davidi</name>
    <dbReference type="NCBI Taxonomy" id="227884"/>
    <lineage>
        <taxon>Eukaryota</taxon>
        <taxon>Metazoa</taxon>
        <taxon>Ecdysozoa</taxon>
        <taxon>Nematoda</taxon>
        <taxon>Chromadorea</taxon>
        <taxon>Rhabditida</taxon>
        <taxon>Tylenchina</taxon>
        <taxon>Panagrolaimomorpha</taxon>
        <taxon>Panagrolaimoidea</taxon>
        <taxon>Panagrolaimidae</taxon>
        <taxon>Panagrolaimus</taxon>
    </lineage>
</organism>
<protein>
    <submittedName>
        <fullName evidence="3">Uncharacterized protein</fullName>
    </submittedName>
</protein>
<reference evidence="3" key="1">
    <citation type="submission" date="2022-11" db="UniProtKB">
        <authorList>
            <consortium name="WormBaseParasite"/>
        </authorList>
    </citation>
    <scope>IDENTIFICATION</scope>
</reference>